<dbReference type="RefSeq" id="WP_375557195.1">
    <property type="nucleotide sequence ID" value="NZ_JBBVGT010000002.1"/>
</dbReference>
<sequence length="324" mass="37768">MNPSFKKIIGYLLKTGIFVLVVWYSYRLLTRNDALRDFTQLIHSISSAVIWFTITTVVVLMSVNWFLEALKWRYICCQFQPIRLRMAVESVLCGLSWAVFTPNRIGEYGGRVLFLRPRKRVFGVIGMLIGAVSQMVITNVLGSIAICWFVGQFIEVEGWLYAVICLFGFIYMLFFLILYFNISLINRWLLKIRFLRKYKRFFDLLLRYNKKELWTIFVYSAGRFVIFTLQYCILIQILLPEIPVIQMVLLIFILFFVQSALPSLDLFDVGVRGITASYFFGFITDEIVAVMAITACVWFINLIVPAIIGSFFVFKINFFGSRNH</sequence>
<feature type="transmembrane region" description="Helical" evidence="1">
    <location>
        <begin position="216"/>
        <end position="239"/>
    </location>
</feature>
<protein>
    <submittedName>
        <fullName evidence="2">Lysylphosphatidylglycerol synthase domain-containing protein</fullName>
    </submittedName>
</protein>
<feature type="transmembrane region" description="Helical" evidence="1">
    <location>
        <begin position="245"/>
        <end position="267"/>
    </location>
</feature>
<reference evidence="2 3" key="1">
    <citation type="submission" date="2024-04" db="EMBL/GenBank/DDBJ databases">
        <title>Albibacterium profundi sp. nov., isolated from sediment of the Challenger Deep of Mariana Trench.</title>
        <authorList>
            <person name="Wang Y."/>
        </authorList>
    </citation>
    <scope>NUCLEOTIDE SEQUENCE [LARGE SCALE GENOMIC DNA]</scope>
    <source>
        <strain evidence="2 3">RHL897</strain>
    </source>
</reference>
<name>A0ABV5CDL4_9SPHI</name>
<feature type="transmembrane region" description="Helical" evidence="1">
    <location>
        <begin position="41"/>
        <end position="67"/>
    </location>
</feature>
<feature type="transmembrane region" description="Helical" evidence="1">
    <location>
        <begin position="287"/>
        <end position="314"/>
    </location>
</feature>
<feature type="transmembrane region" description="Helical" evidence="1">
    <location>
        <begin position="12"/>
        <end position="29"/>
    </location>
</feature>
<organism evidence="2 3">
    <name type="scientific">Albibacterium profundi</name>
    <dbReference type="NCBI Taxonomy" id="3134906"/>
    <lineage>
        <taxon>Bacteria</taxon>
        <taxon>Pseudomonadati</taxon>
        <taxon>Bacteroidota</taxon>
        <taxon>Sphingobacteriia</taxon>
        <taxon>Sphingobacteriales</taxon>
        <taxon>Sphingobacteriaceae</taxon>
        <taxon>Albibacterium</taxon>
    </lineage>
</organism>
<evidence type="ECO:0000313" key="2">
    <source>
        <dbReference type="EMBL" id="MFB5945661.1"/>
    </source>
</evidence>
<keyword evidence="3" id="KW-1185">Reference proteome</keyword>
<gene>
    <name evidence="2" type="ORF">WKR92_07435</name>
</gene>
<feature type="transmembrane region" description="Helical" evidence="1">
    <location>
        <begin position="121"/>
        <end position="154"/>
    </location>
</feature>
<keyword evidence="1" id="KW-0472">Membrane</keyword>
<evidence type="ECO:0000256" key="1">
    <source>
        <dbReference type="SAM" id="Phobius"/>
    </source>
</evidence>
<accession>A0ABV5CDL4</accession>
<dbReference type="Proteomes" id="UP001580928">
    <property type="component" value="Unassembled WGS sequence"/>
</dbReference>
<feature type="transmembrane region" description="Helical" evidence="1">
    <location>
        <begin position="160"/>
        <end position="190"/>
    </location>
</feature>
<proteinExistence type="predicted"/>
<keyword evidence="1" id="KW-1133">Transmembrane helix</keyword>
<comment type="caution">
    <text evidence="2">The sequence shown here is derived from an EMBL/GenBank/DDBJ whole genome shotgun (WGS) entry which is preliminary data.</text>
</comment>
<keyword evidence="1" id="KW-0812">Transmembrane</keyword>
<dbReference type="EMBL" id="JBBVGT010000002">
    <property type="protein sequence ID" value="MFB5945661.1"/>
    <property type="molecule type" value="Genomic_DNA"/>
</dbReference>
<evidence type="ECO:0000313" key="3">
    <source>
        <dbReference type="Proteomes" id="UP001580928"/>
    </source>
</evidence>